<name>A0A3S5AMP2_9PLAT</name>
<comment type="caution">
    <text evidence="2">The sequence shown here is derived from an EMBL/GenBank/DDBJ whole genome shotgun (WGS) entry which is preliminary data.</text>
</comment>
<evidence type="ECO:0000313" key="3">
    <source>
        <dbReference type="Proteomes" id="UP000784294"/>
    </source>
</evidence>
<reference evidence="2" key="1">
    <citation type="submission" date="2018-11" db="EMBL/GenBank/DDBJ databases">
        <authorList>
            <consortium name="Pathogen Informatics"/>
        </authorList>
    </citation>
    <scope>NUCLEOTIDE SEQUENCE</scope>
</reference>
<dbReference type="Proteomes" id="UP000784294">
    <property type="component" value="Unassembled WGS sequence"/>
</dbReference>
<sequence length="215" mass="23075">MAAHDSHNLSLLHTKSDRQCLRGNGHHKSGCRVGVSGGFGTGKRRREDRTPREWGEDGWGLPSSHPPPRAGPMCAGVDVYAHVHVHEERFLRPSCQTRTGQIVFPNLFPSLSFEPADFIVALSQSHCLAFLLLLRPYLASATIAICPNAAELQNEPAPTAFHNTPTGHTSTLAHLSSSPGPQVLSVSRPVESCTSNDGNADLHQNTPSPANLVGS</sequence>
<protein>
    <submittedName>
        <fullName evidence="2">Uncharacterized protein</fullName>
    </submittedName>
</protein>
<feature type="region of interest" description="Disordered" evidence="1">
    <location>
        <begin position="32"/>
        <end position="67"/>
    </location>
</feature>
<keyword evidence="3" id="KW-1185">Reference proteome</keyword>
<dbReference type="AlphaFoldDB" id="A0A3S5AMP2"/>
<proteinExistence type="predicted"/>
<feature type="compositionally biased region" description="Polar residues" evidence="1">
    <location>
        <begin position="192"/>
        <end position="215"/>
    </location>
</feature>
<gene>
    <name evidence="2" type="ORF">PXEA_LOCUS17395</name>
</gene>
<dbReference type="EMBL" id="CAAALY010064978">
    <property type="protein sequence ID" value="VEL23955.1"/>
    <property type="molecule type" value="Genomic_DNA"/>
</dbReference>
<evidence type="ECO:0000313" key="2">
    <source>
        <dbReference type="EMBL" id="VEL23955.1"/>
    </source>
</evidence>
<evidence type="ECO:0000256" key="1">
    <source>
        <dbReference type="SAM" id="MobiDB-lite"/>
    </source>
</evidence>
<organism evidence="2 3">
    <name type="scientific">Protopolystoma xenopodis</name>
    <dbReference type="NCBI Taxonomy" id="117903"/>
    <lineage>
        <taxon>Eukaryota</taxon>
        <taxon>Metazoa</taxon>
        <taxon>Spiralia</taxon>
        <taxon>Lophotrochozoa</taxon>
        <taxon>Platyhelminthes</taxon>
        <taxon>Monogenea</taxon>
        <taxon>Polyopisthocotylea</taxon>
        <taxon>Polystomatidea</taxon>
        <taxon>Polystomatidae</taxon>
        <taxon>Protopolystoma</taxon>
    </lineage>
</organism>
<accession>A0A3S5AMP2</accession>
<feature type="region of interest" description="Disordered" evidence="1">
    <location>
        <begin position="157"/>
        <end position="215"/>
    </location>
</feature>
<feature type="compositionally biased region" description="Polar residues" evidence="1">
    <location>
        <begin position="161"/>
        <end position="180"/>
    </location>
</feature>
<feature type="compositionally biased region" description="Basic and acidic residues" evidence="1">
    <location>
        <begin position="45"/>
        <end position="55"/>
    </location>
</feature>